<comment type="caution">
    <text evidence="3">The sequence shown here is derived from an EMBL/GenBank/DDBJ whole genome shotgun (WGS) entry which is preliminary data.</text>
</comment>
<accession>A0ABW8EUW9</accession>
<dbReference type="Gene3D" id="3.40.630.30">
    <property type="match status" value="1"/>
</dbReference>
<evidence type="ECO:0000313" key="3">
    <source>
        <dbReference type="EMBL" id="MFJ3045250.1"/>
    </source>
</evidence>
<dbReference type="InterPro" id="IPR016181">
    <property type="entry name" value="Acyl_CoA_acyltransferase"/>
</dbReference>
<dbReference type="EMBL" id="JBIUZV010000002">
    <property type="protein sequence ID" value="MFJ3045250.1"/>
    <property type="molecule type" value="Genomic_DNA"/>
</dbReference>
<dbReference type="RefSeq" id="WP_402698710.1">
    <property type="nucleotide sequence ID" value="NZ_JBIUZV010000002.1"/>
</dbReference>
<protein>
    <submittedName>
        <fullName evidence="3">GNAT family N-acetyltransferase</fullName>
        <ecNumber evidence="3">2.3.-.-</ecNumber>
    </submittedName>
</protein>
<dbReference type="InterPro" id="IPR050769">
    <property type="entry name" value="NAT_camello-type"/>
</dbReference>
<name>A0ABW8EUW9_9BURK</name>
<reference evidence="3 4" key="1">
    <citation type="submission" date="2024-10" db="EMBL/GenBank/DDBJ databases">
        <title>The Natural Products Discovery Center: Release of the First 8490 Sequenced Strains for Exploring Actinobacteria Biosynthetic Diversity.</title>
        <authorList>
            <person name="Kalkreuter E."/>
            <person name="Kautsar S.A."/>
            <person name="Yang D."/>
            <person name="Bader C.D."/>
            <person name="Teijaro C.N."/>
            <person name="Fluegel L."/>
            <person name="Davis C.M."/>
            <person name="Simpson J.R."/>
            <person name="Lauterbach L."/>
            <person name="Steele A.D."/>
            <person name="Gui C."/>
            <person name="Meng S."/>
            <person name="Li G."/>
            <person name="Viehrig K."/>
            <person name="Ye F."/>
            <person name="Su P."/>
            <person name="Kiefer A.F."/>
            <person name="Nichols A."/>
            <person name="Cepeda A.J."/>
            <person name="Yan W."/>
            <person name="Fan B."/>
            <person name="Jiang Y."/>
            <person name="Adhikari A."/>
            <person name="Zheng C.-J."/>
            <person name="Schuster L."/>
            <person name="Cowan T.M."/>
            <person name="Smanski M.J."/>
            <person name="Chevrette M.G."/>
            <person name="De Carvalho L.P.S."/>
            <person name="Shen B."/>
        </authorList>
    </citation>
    <scope>NUCLEOTIDE SEQUENCE [LARGE SCALE GENOMIC DNA]</scope>
    <source>
        <strain evidence="3 4">NPDC087045</strain>
    </source>
</reference>
<dbReference type="InterPro" id="IPR000182">
    <property type="entry name" value="GNAT_dom"/>
</dbReference>
<organism evidence="3 4">
    <name type="scientific">Herbaspirillum chlorophenolicum</name>
    <dbReference type="NCBI Taxonomy" id="211589"/>
    <lineage>
        <taxon>Bacteria</taxon>
        <taxon>Pseudomonadati</taxon>
        <taxon>Pseudomonadota</taxon>
        <taxon>Betaproteobacteria</taxon>
        <taxon>Burkholderiales</taxon>
        <taxon>Oxalobacteraceae</taxon>
        <taxon>Herbaspirillum</taxon>
    </lineage>
</organism>
<evidence type="ECO:0000313" key="4">
    <source>
        <dbReference type="Proteomes" id="UP001617427"/>
    </source>
</evidence>
<proteinExistence type="predicted"/>
<dbReference type="PROSITE" id="PS51186">
    <property type="entry name" value="GNAT"/>
    <property type="match status" value="1"/>
</dbReference>
<sequence length="163" mass="18460">MDDIHIHRGYTPGAIGRVAELHAAYYTENWSFGVYFEARIATELSAFLSRYDEARDGFWTATVHGRIEGSLAIDGQHAQEQGAYLRWFIASEKLRGKGVGDALIGNAVQFCRDSGFPSIYLWTFDGLQAAHHLYRKHGFSLVEECTGTRWGVRVNEQKFELLL</sequence>
<dbReference type="CDD" id="cd04301">
    <property type="entry name" value="NAT_SF"/>
    <property type="match status" value="1"/>
</dbReference>
<keyword evidence="4" id="KW-1185">Reference proteome</keyword>
<dbReference type="Proteomes" id="UP001617427">
    <property type="component" value="Unassembled WGS sequence"/>
</dbReference>
<keyword evidence="1 3" id="KW-0808">Transferase</keyword>
<dbReference type="GO" id="GO:0016746">
    <property type="term" value="F:acyltransferase activity"/>
    <property type="evidence" value="ECO:0007669"/>
    <property type="project" value="UniProtKB-KW"/>
</dbReference>
<dbReference type="Pfam" id="PF00583">
    <property type="entry name" value="Acetyltransf_1"/>
    <property type="match status" value="1"/>
</dbReference>
<keyword evidence="3" id="KW-0012">Acyltransferase</keyword>
<dbReference type="PANTHER" id="PTHR13947:SF37">
    <property type="entry name" value="LD18367P"/>
    <property type="match status" value="1"/>
</dbReference>
<gene>
    <name evidence="3" type="ORF">ACIPEN_05415</name>
</gene>
<dbReference type="PANTHER" id="PTHR13947">
    <property type="entry name" value="GNAT FAMILY N-ACETYLTRANSFERASE"/>
    <property type="match status" value="1"/>
</dbReference>
<dbReference type="EC" id="2.3.-.-" evidence="3"/>
<evidence type="ECO:0000256" key="1">
    <source>
        <dbReference type="ARBA" id="ARBA00022679"/>
    </source>
</evidence>
<evidence type="ECO:0000259" key="2">
    <source>
        <dbReference type="PROSITE" id="PS51186"/>
    </source>
</evidence>
<dbReference type="SUPFAM" id="SSF55729">
    <property type="entry name" value="Acyl-CoA N-acyltransferases (Nat)"/>
    <property type="match status" value="1"/>
</dbReference>
<feature type="domain" description="N-acetyltransferase" evidence="2">
    <location>
        <begin position="5"/>
        <end position="160"/>
    </location>
</feature>